<dbReference type="Proteomes" id="UP000243498">
    <property type="component" value="Unassembled WGS sequence"/>
</dbReference>
<sequence length="201" mass="22665">MFMSSIAAPDATAQMRGDYGDDVVARGMAVYGLPYKHSYAVVLANRESAMSAISNVEDLVNPNLRKLHLNVTWQCQSDEWTHLMEYLSAICDFEAKTGRELDAIIAPIAATASRPIHALRLCHSNQCARPYKRRRPGDICRCQDEGCTPLTDWKATVQAECESRGRLEMKQVQPLYSFISRRLFEERIKAIAEKIGRLVQS</sequence>
<protein>
    <submittedName>
        <fullName evidence="1">Acetamidase-A</fullName>
    </submittedName>
</protein>
<dbReference type="EMBL" id="AZHC01000003">
    <property type="protein sequence ID" value="OAA49452.1"/>
    <property type="molecule type" value="Genomic_DNA"/>
</dbReference>
<reference evidence="1 2" key="1">
    <citation type="journal article" date="2016" name="Genome Biol. Evol.">
        <title>Divergent and convergent evolution of fungal pathogenicity.</title>
        <authorList>
            <person name="Shang Y."/>
            <person name="Xiao G."/>
            <person name="Zheng P."/>
            <person name="Cen K."/>
            <person name="Zhan S."/>
            <person name="Wang C."/>
        </authorList>
    </citation>
    <scope>NUCLEOTIDE SEQUENCE [LARGE SCALE GENOMIC DNA]</scope>
    <source>
        <strain evidence="1 2">RCEF 4871</strain>
    </source>
</reference>
<gene>
    <name evidence="1" type="ORF">NOR_01375</name>
</gene>
<dbReference type="AlphaFoldDB" id="A0A167IUI1"/>
<organism evidence="1 2">
    <name type="scientific">Metarhizium rileyi (strain RCEF 4871)</name>
    <name type="common">Nomuraea rileyi</name>
    <dbReference type="NCBI Taxonomy" id="1649241"/>
    <lineage>
        <taxon>Eukaryota</taxon>
        <taxon>Fungi</taxon>
        <taxon>Dikarya</taxon>
        <taxon>Ascomycota</taxon>
        <taxon>Pezizomycotina</taxon>
        <taxon>Sordariomycetes</taxon>
        <taxon>Hypocreomycetidae</taxon>
        <taxon>Hypocreales</taxon>
        <taxon>Clavicipitaceae</taxon>
        <taxon>Metarhizium</taxon>
    </lineage>
</organism>
<keyword evidence="2" id="KW-1185">Reference proteome</keyword>
<dbReference type="STRING" id="1081105.A0A167IUI1"/>
<name>A0A167IUI1_METRR</name>
<accession>A0A167IUI1</accession>
<comment type="caution">
    <text evidence="1">The sequence shown here is derived from an EMBL/GenBank/DDBJ whole genome shotgun (WGS) entry which is preliminary data.</text>
</comment>
<evidence type="ECO:0000313" key="1">
    <source>
        <dbReference type="EMBL" id="OAA49452.1"/>
    </source>
</evidence>
<proteinExistence type="predicted"/>
<evidence type="ECO:0000313" key="2">
    <source>
        <dbReference type="Proteomes" id="UP000243498"/>
    </source>
</evidence>